<organism evidence="2 3">
    <name type="scientific">Geranomyces variabilis</name>
    <dbReference type="NCBI Taxonomy" id="109894"/>
    <lineage>
        <taxon>Eukaryota</taxon>
        <taxon>Fungi</taxon>
        <taxon>Fungi incertae sedis</taxon>
        <taxon>Chytridiomycota</taxon>
        <taxon>Chytridiomycota incertae sedis</taxon>
        <taxon>Chytridiomycetes</taxon>
        <taxon>Spizellomycetales</taxon>
        <taxon>Powellomycetaceae</taxon>
        <taxon>Geranomyces</taxon>
    </lineage>
</organism>
<proteinExistence type="predicted"/>
<feature type="compositionally biased region" description="Polar residues" evidence="1">
    <location>
        <begin position="294"/>
        <end position="303"/>
    </location>
</feature>
<dbReference type="AlphaFoldDB" id="A0AAD5TR43"/>
<dbReference type="Proteomes" id="UP001212152">
    <property type="component" value="Unassembled WGS sequence"/>
</dbReference>
<evidence type="ECO:0000313" key="3">
    <source>
        <dbReference type="Proteomes" id="UP001212152"/>
    </source>
</evidence>
<name>A0AAD5TR43_9FUNG</name>
<sequence length="449" mass="48798">MPPRAREASATSAPNPLADLFSLVANAGVHTVKLTLECHYVLEKDPPPPQLLVPQRKAGRGAGASQPEKKKSPMDDYRKFYLMWTIGGAYEGKSETLLWDGSPWVWSHDVQVKSSFLADLYDKPTSIQVYEIVKPFEREPRAQSPGPTQVLRYAGVPDEGADTFGMMGSRVRMSGHISAAGRRMSLSALAKRQIILANSQLPARERHNLVQKASALGFGVADPAADTAIPHGGVHSSDEALRRKITTWQDSSPEQEKPLKKGKDTGGKLGAPVPSKRPKTPVAPADSQAPPMQRPNSGNSRASSPRRRHFENPDGTTLREPPQPHHYDRPDRHLSASARSRELAARTSPEPGNNAKPQTPPSAFGSPAAVRRGLPNKDLRPPVPGSARPSVNRHAAVAPKSDAGQSLAPVRDASARPDRRKQEIKHELRARIDLDVSDLFWGALSVNAE</sequence>
<feature type="region of interest" description="Disordered" evidence="1">
    <location>
        <begin position="246"/>
        <end position="422"/>
    </location>
</feature>
<evidence type="ECO:0000313" key="2">
    <source>
        <dbReference type="EMBL" id="KAJ3182621.1"/>
    </source>
</evidence>
<feature type="region of interest" description="Disordered" evidence="1">
    <location>
        <begin position="47"/>
        <end position="72"/>
    </location>
</feature>
<keyword evidence="3" id="KW-1185">Reference proteome</keyword>
<accession>A0AAD5TR43</accession>
<feature type="compositionally biased region" description="Basic and acidic residues" evidence="1">
    <location>
        <begin position="322"/>
        <end position="344"/>
    </location>
</feature>
<reference evidence="2" key="1">
    <citation type="submission" date="2020-05" db="EMBL/GenBank/DDBJ databases">
        <title>Phylogenomic resolution of chytrid fungi.</title>
        <authorList>
            <person name="Stajich J.E."/>
            <person name="Amses K."/>
            <person name="Simmons R."/>
            <person name="Seto K."/>
            <person name="Myers J."/>
            <person name="Bonds A."/>
            <person name="Quandt C.A."/>
            <person name="Barry K."/>
            <person name="Liu P."/>
            <person name="Grigoriev I."/>
            <person name="Longcore J.E."/>
            <person name="James T.Y."/>
        </authorList>
    </citation>
    <scope>NUCLEOTIDE SEQUENCE</scope>
    <source>
        <strain evidence="2">JEL0379</strain>
    </source>
</reference>
<protein>
    <submittedName>
        <fullName evidence="2">Uncharacterized protein</fullName>
    </submittedName>
</protein>
<gene>
    <name evidence="2" type="ORF">HDU87_007959</name>
</gene>
<feature type="compositionally biased region" description="Basic and acidic residues" evidence="1">
    <location>
        <begin position="254"/>
        <end position="266"/>
    </location>
</feature>
<dbReference type="EMBL" id="JADGJQ010000008">
    <property type="protein sequence ID" value="KAJ3182621.1"/>
    <property type="molecule type" value="Genomic_DNA"/>
</dbReference>
<feature type="compositionally biased region" description="Basic and acidic residues" evidence="1">
    <location>
        <begin position="413"/>
        <end position="422"/>
    </location>
</feature>
<evidence type="ECO:0000256" key="1">
    <source>
        <dbReference type="SAM" id="MobiDB-lite"/>
    </source>
</evidence>
<comment type="caution">
    <text evidence="2">The sequence shown here is derived from an EMBL/GenBank/DDBJ whole genome shotgun (WGS) entry which is preliminary data.</text>
</comment>